<dbReference type="AlphaFoldDB" id="A0A9N9THZ3"/>
<feature type="compositionally biased region" description="Polar residues" evidence="9">
    <location>
        <begin position="87"/>
        <end position="107"/>
    </location>
</feature>
<gene>
    <name evidence="11" type="ORF">PHYEVI_LOCUS1631</name>
</gene>
<keyword evidence="6 8" id="KW-0460">Magnesium</keyword>
<dbReference type="Pfam" id="PF08774">
    <property type="entry name" value="VRR_NUC"/>
    <property type="match status" value="1"/>
</dbReference>
<keyword evidence="12" id="KW-1185">Reference proteome</keyword>
<feature type="domain" description="VRR-NUC" evidence="10">
    <location>
        <begin position="634"/>
        <end position="749"/>
    </location>
</feature>
<comment type="similarity">
    <text evidence="2 8">Belongs to the FAN1 family.</text>
</comment>
<dbReference type="EMBL" id="OU900103">
    <property type="protein sequence ID" value="CAG9855174.1"/>
    <property type="molecule type" value="Genomic_DNA"/>
</dbReference>
<comment type="cofactor">
    <cofactor evidence="8">
        <name>Mg(2+)</name>
        <dbReference type="ChEBI" id="CHEBI:18420"/>
    </cofactor>
    <cofactor evidence="8">
        <name>Mn(2+)</name>
        <dbReference type="ChEBI" id="CHEBI:29035"/>
    </cofactor>
</comment>
<sequence length="952" mass="110244">MRNIKRKCVQEASTPNKQQLDIKTSFSMWANKVHTSKQLCSSPNIIVKRPLPFDYPDDDEEVLPINDAKKSKINIISNQIVTPPKPAQTSKTECLSQTTKQLNSTPRQPKEEKPGINKYFLKSIKDLIDSIFESKYLIDLLTENEMTLLNNLRNAKQEYQYVCFKLYKWQPKWHKLSEYLDRINLMVQDKELIALFDFLKGNNFVETDYKNDEIETLLNVLVKKDISSICQKFKISTSLSTKLGSLKKADLIQKILKTCKNQQTLTKSMSASDLVRIEISKKLGLYAIKVKDEFKKWFRRVFILATFTNSHLSTLDDFLNFMQRGNELPDFVVTDYPVFYSPAEFDRYEEACAFKDLDLCQKNPLTFLAWGNTIFKNLKSLPQIEDENRYNDTPHLKRFTAESMYKKCLTGISEKISTKYCNEVKEWLEYLKEKYPKSQQLGKWYFLLVRINHNLRNSEIAGDLLVEAFERREEFSDVDVEILQERARFMFNKNITQYQKDVLLKLMPERLREDAFPRITVDSVSIRSNAPGRKRDYVYTDAKGNKEYKTVEEVALDYYCKEVGYTNGLHCENSIILALFALFFWDIIYHPQKEVPGTFVSKLQCYPLDFYTIYFYKNRKEIIDYRLKNVAANWSDAKLWDFVSDKWDSYGHVTCFCKIKSIISSKDILKVLIACMERNVMAKIFERLVKNIKLYGSGLPDLFLWDVKNSKCKFVEVKGEGDTLSEKQKLWLQYLQSIGADIEVCFVHSIGSKKKSGKGKLVKPQKASNKTKKSEKSSKNDTSVVVPKVVTNEKHLRISIPKNLMIDYDNDSGSDSSSCFQPKTPVSPKKRKIVLNMKNNSNKNNSKICTPIKNGDKQSTNNMNVSCHGNSLTSNHSKSNEEFSKDKPKRGGWLSKSKDLPKKNSKTDSEESSKSFLSSSDSTTSENKREHSESNENAFPSKKKPSRRLFSL</sequence>
<evidence type="ECO:0000256" key="9">
    <source>
        <dbReference type="SAM" id="MobiDB-lite"/>
    </source>
</evidence>
<dbReference type="GO" id="GO:0004528">
    <property type="term" value="F:phosphodiesterase I activity"/>
    <property type="evidence" value="ECO:0007669"/>
    <property type="project" value="UniProtKB-EC"/>
</dbReference>
<feature type="compositionally biased region" description="Polar residues" evidence="9">
    <location>
        <begin position="857"/>
        <end position="877"/>
    </location>
</feature>
<organism evidence="11 12">
    <name type="scientific">Phyllotreta striolata</name>
    <name type="common">Striped flea beetle</name>
    <name type="synonym">Crioceris striolata</name>
    <dbReference type="NCBI Taxonomy" id="444603"/>
    <lineage>
        <taxon>Eukaryota</taxon>
        <taxon>Metazoa</taxon>
        <taxon>Ecdysozoa</taxon>
        <taxon>Arthropoda</taxon>
        <taxon>Hexapoda</taxon>
        <taxon>Insecta</taxon>
        <taxon>Pterygota</taxon>
        <taxon>Neoptera</taxon>
        <taxon>Endopterygota</taxon>
        <taxon>Coleoptera</taxon>
        <taxon>Polyphaga</taxon>
        <taxon>Cucujiformia</taxon>
        <taxon>Chrysomeloidea</taxon>
        <taxon>Chrysomelidae</taxon>
        <taxon>Galerucinae</taxon>
        <taxon>Alticini</taxon>
        <taxon>Phyllotreta</taxon>
    </lineage>
</organism>
<accession>A0A9N9THZ3</accession>
<dbReference type="OrthoDB" id="76364at2759"/>
<dbReference type="GO" id="GO:0005634">
    <property type="term" value="C:nucleus"/>
    <property type="evidence" value="ECO:0007669"/>
    <property type="project" value="UniProtKB-SubCell"/>
</dbReference>
<comment type="function">
    <text evidence="8">Nuclease required for the repair of DNA interstrand cross-links (ICL). Acts as a 5'-3' exonuclease that anchors at a cut end of DNA and cleaves DNA successively at every third nucleotide, allowing to excise an ICL from one strand through flanking incisions.</text>
</comment>
<keyword evidence="8" id="KW-0539">Nucleus</keyword>
<keyword evidence="3 8" id="KW-0540">Nuclease</keyword>
<comment type="subcellular location">
    <subcellularLocation>
        <location evidence="8">Nucleus</location>
    </subcellularLocation>
</comment>
<proteinExistence type="inferred from homology"/>
<keyword evidence="8" id="KW-0234">DNA repair</keyword>
<feature type="compositionally biased region" description="Basic residues" evidence="9">
    <location>
        <begin position="941"/>
        <end position="952"/>
    </location>
</feature>
<evidence type="ECO:0000256" key="7">
    <source>
        <dbReference type="ARBA" id="ARBA00023211"/>
    </source>
</evidence>
<dbReference type="PANTHER" id="PTHR15749:SF4">
    <property type="entry name" value="FANCONI-ASSOCIATED NUCLEASE 1"/>
    <property type="match status" value="1"/>
</dbReference>
<evidence type="ECO:0000256" key="1">
    <source>
        <dbReference type="ARBA" id="ARBA00000983"/>
    </source>
</evidence>
<dbReference type="GO" id="GO:0070336">
    <property type="term" value="F:flap-structured DNA binding"/>
    <property type="evidence" value="ECO:0007669"/>
    <property type="project" value="TreeGrafter"/>
</dbReference>
<comment type="catalytic activity">
    <reaction evidence="1 8">
        <text>Hydrolytically removes 5'-nucleotides successively from the 3'-hydroxy termini of 3'-hydroxy-terminated oligonucleotides.</text>
        <dbReference type="EC" id="3.1.4.1"/>
    </reaction>
</comment>
<dbReference type="InterPro" id="IPR011856">
    <property type="entry name" value="tRNA_endonuc-like_dom_sf"/>
</dbReference>
<evidence type="ECO:0000256" key="8">
    <source>
        <dbReference type="RuleBase" id="RU365033"/>
    </source>
</evidence>
<dbReference type="GO" id="GO:0036297">
    <property type="term" value="P:interstrand cross-link repair"/>
    <property type="evidence" value="ECO:0007669"/>
    <property type="project" value="InterPro"/>
</dbReference>
<evidence type="ECO:0000256" key="6">
    <source>
        <dbReference type="ARBA" id="ARBA00022842"/>
    </source>
</evidence>
<reference evidence="11" key="1">
    <citation type="submission" date="2022-01" db="EMBL/GenBank/DDBJ databases">
        <authorList>
            <person name="King R."/>
        </authorList>
    </citation>
    <scope>NUCLEOTIDE SEQUENCE</scope>
</reference>
<dbReference type="Proteomes" id="UP001153712">
    <property type="component" value="Chromosome 10"/>
</dbReference>
<keyword evidence="8" id="KW-0227">DNA damage</keyword>
<evidence type="ECO:0000256" key="2">
    <source>
        <dbReference type="ARBA" id="ARBA00005533"/>
    </source>
</evidence>
<dbReference type="PANTHER" id="PTHR15749">
    <property type="entry name" value="FANCONI-ASSOCIATED NUCLEASE 1"/>
    <property type="match status" value="1"/>
</dbReference>
<dbReference type="InterPro" id="IPR014883">
    <property type="entry name" value="VRR_NUC"/>
</dbReference>
<keyword evidence="5 8" id="KW-0378">Hydrolase</keyword>
<evidence type="ECO:0000256" key="3">
    <source>
        <dbReference type="ARBA" id="ARBA00022722"/>
    </source>
</evidence>
<feature type="compositionally biased region" description="Low complexity" evidence="9">
    <location>
        <begin position="914"/>
        <end position="925"/>
    </location>
</feature>
<dbReference type="GO" id="GO:0008409">
    <property type="term" value="F:5'-3' exonuclease activity"/>
    <property type="evidence" value="ECO:0007669"/>
    <property type="project" value="TreeGrafter"/>
</dbReference>
<protein>
    <recommendedName>
        <fullName evidence="8">Fanconi-associated nuclease</fullName>
        <ecNumber evidence="8">3.1.4.1</ecNumber>
    </recommendedName>
</protein>
<dbReference type="EC" id="3.1.4.1" evidence="8"/>
<dbReference type="Gene3D" id="3.40.1350.10">
    <property type="match status" value="1"/>
</dbReference>
<feature type="region of interest" description="Disordered" evidence="9">
    <location>
        <begin position="82"/>
        <end position="112"/>
    </location>
</feature>
<feature type="region of interest" description="Disordered" evidence="9">
    <location>
        <begin position="811"/>
        <end position="952"/>
    </location>
</feature>
<dbReference type="GO" id="GO:0046872">
    <property type="term" value="F:metal ion binding"/>
    <property type="evidence" value="ECO:0007669"/>
    <property type="project" value="UniProtKB-KW"/>
</dbReference>
<feature type="compositionally biased region" description="Basic and acidic residues" evidence="9">
    <location>
        <begin position="896"/>
        <end position="913"/>
    </location>
</feature>
<name>A0A9N9THZ3_PHYSR</name>
<keyword evidence="7 8" id="KW-0464">Manganese</keyword>
<dbReference type="SMART" id="SM00990">
    <property type="entry name" value="VRR_NUC"/>
    <property type="match status" value="1"/>
</dbReference>
<dbReference type="CDD" id="cd22326">
    <property type="entry name" value="FAN1-like"/>
    <property type="match status" value="1"/>
</dbReference>
<evidence type="ECO:0000256" key="4">
    <source>
        <dbReference type="ARBA" id="ARBA00022723"/>
    </source>
</evidence>
<dbReference type="InterPro" id="IPR049132">
    <property type="entry name" value="FAN1-like_euk"/>
</dbReference>
<feature type="compositionally biased region" description="Basic residues" evidence="9">
    <location>
        <begin position="754"/>
        <end position="771"/>
    </location>
</feature>
<evidence type="ECO:0000259" key="10">
    <source>
        <dbReference type="SMART" id="SM00990"/>
    </source>
</evidence>
<keyword evidence="4 8" id="KW-0479">Metal-binding</keyword>
<evidence type="ECO:0000313" key="11">
    <source>
        <dbReference type="EMBL" id="CAG9855174.1"/>
    </source>
</evidence>
<evidence type="ECO:0000256" key="5">
    <source>
        <dbReference type="ARBA" id="ARBA00022801"/>
    </source>
</evidence>
<dbReference type="InterPro" id="IPR033315">
    <property type="entry name" value="Fan1-like"/>
</dbReference>
<evidence type="ECO:0000313" key="12">
    <source>
        <dbReference type="Proteomes" id="UP001153712"/>
    </source>
</evidence>
<feature type="region of interest" description="Disordered" evidence="9">
    <location>
        <begin position="754"/>
        <end position="786"/>
    </location>
</feature>
<feature type="compositionally biased region" description="Low complexity" evidence="9">
    <location>
        <begin position="836"/>
        <end position="847"/>
    </location>
</feature>
<dbReference type="GO" id="GO:0017108">
    <property type="term" value="F:5'-flap endonuclease activity"/>
    <property type="evidence" value="ECO:0007669"/>
    <property type="project" value="TreeGrafter"/>
</dbReference>